<dbReference type="SUPFAM" id="SSF48403">
    <property type="entry name" value="Ankyrin repeat"/>
    <property type="match status" value="5"/>
</dbReference>
<dbReference type="InterPro" id="IPR036770">
    <property type="entry name" value="Ankyrin_rpt-contain_sf"/>
</dbReference>
<feature type="repeat" description="ANK" evidence="3">
    <location>
        <begin position="1278"/>
        <end position="1299"/>
    </location>
</feature>
<keyword evidence="2 3" id="KW-0040">ANK repeat</keyword>
<keyword evidence="5" id="KW-1185">Reference proteome</keyword>
<evidence type="ECO:0000256" key="2">
    <source>
        <dbReference type="ARBA" id="ARBA00023043"/>
    </source>
</evidence>
<protein>
    <recommendedName>
        <fullName evidence="6">Ankyrin</fullName>
    </recommendedName>
</protein>
<evidence type="ECO:0000313" key="4">
    <source>
        <dbReference type="EMBL" id="KAK8838774.1"/>
    </source>
</evidence>
<dbReference type="InterPro" id="IPR002110">
    <property type="entry name" value="Ankyrin_rpt"/>
</dbReference>
<comment type="caution">
    <text evidence="4">The sequence shown here is derived from an EMBL/GenBank/DDBJ whole genome shotgun (WGS) entry which is preliminary data.</text>
</comment>
<dbReference type="Gene3D" id="1.25.40.20">
    <property type="entry name" value="Ankyrin repeat-containing domain"/>
    <property type="match status" value="9"/>
</dbReference>
<gene>
    <name evidence="4" type="ORF">M9Y10_032813</name>
</gene>
<sequence length="1892" mass="219598">MDINEEISSLKNLQILVLKYLGSNSNKGDSLEEIMSYLNNANNQPYPYLNEIIELILYISTNFKHNFQFFNKIEKIIIPLKEAIKQNFSQSDIFNIFKKNKRILLFLIEEKVIEFDKFMANYLMSPKYRQKNYHIYFYPEIKNFLDEESKNRIEQKLHINDDNFLQAFTAKRRIGENDNLLCQIVRDDLLDKFIIYYQENNISIFSKIEPSIYETNSYIADKKLSLIEYSAFFGSEKIFNYLISNQIEITPSLWIYAVHGQNMSILQKLKDLSVHIPFNDCYIESIKCHNNEFVKYFDDCCIKDAKIEKRALSKILKYRNYILFPDNFINSLHSFEICKYNCLSIAQFLSKTQKFKKEINEMREITKRNCMNSLHIAVKKRNTQIVKLLLSIDINVDAKAQIEFTSQKKINICIEETALHMAIEQENEEIVELLLNHSTIDVNCQYQKTFFYVYKTEKYLKTALHMAVEINNSKVVNLLIKKENIKINEVLTYTITKSDNYLQNQYKTALFMAVQNCNQEIVQMLTSRIDIDSNIPFISKEEAQSKYYEEIPPLAIACKLNQFQIVNCLLSCPNINVNCREILSFESSKSNFSYDYFPLNIAIKNSNLDIVQSLLKHHDIDVNAKEKHISQKSNEKKEGNEKNALLIAIQKDNLDVVKLLLLNPNIKVNEICTNFLKETLYDLVSIPNEPNRLDIFDLYKTEENSALHLAIIKGNIEIIILLLSHKEIDVNIINNNNTIKTKLLRENGQIKSTDITKEEKEMIAPLHLAIASNNYEIAKHLLLHQNIDVNIKYLRSKMKYIEEKYPLYIAIEKNNKSIVDLLLLKKEIDVNTINIIINSRKFFTMKRDNQTTRIFEATYAKSMKIPEMNLTINFSFGDEINKSKNSTNEFNEKLEHSDNNIFVNKINALTLAVTMGNIEIIKNLLSRSEIKVNPINYYTYYSLAEPEIKSSFKFHDDKTVTLVSEMTALHVAIVAQNLEVTELLLKHKDIDVNIKFNETRTIDGTEIVLREKHATPLHLAIEKENFEIFELLINQNNIDLNAEYFYSAFYYDAENKYGYYRTTKMNAIHLAIEQGFAARFFVCNFILLGGRVKCNCKSYIKKETIDRKLLIVIEDTELTHAVRKGNAMTVKDLLYSPTLKINSLSYEKMIDSNITPEINALYGFDNDEEELYEIKEPSALHIAVSEKKVEIVDLLLKTGEMDINEVLTSKSLIEKHGKLFKENKKSPLHIAIENNDSKMVEFLLKNKDIDVNMKQYDLELGAVAIQSKDSMHSLSHTEEDTPLHMAIINENESIVKLLLAHKKILINQKKISKQIIEDKNVVVLEKEYNEIQLAAEHNNVEIVKYLIENEDIEINSLSYEKKFFGVSEKEIKQLFGYEPTDFRIIYNVNKKTALHIAIESGHLEIVKALLASNKIDTNSISITGDSLESDSNILKNRRMTPLHKAIDQQNGKIVMLLLAQESVDVNNKYYYNGLLNFEKMQVIDELDYIFETEEMTGLHIAIQLKNPSIVALLLKDKRTQVNIKMLHTSEYKNHKIIKSQKEFYEIHLAAEIDNKKILELLLERQEIELNSFSYYKKFTSFCIQDIPPIFGIITNDYVPNYEEEEKTALHIAVEKDQYKIISLLLDHKKVDVNMKSIKRKVIKDKNYILQLEEVPVIHLAGFMMAGIVLKRKDIDINSYSFHKTFTGVADDQMMELFHSTQDDDRKIYKIEEKTLLSKAVSSQDFELTRLLVSIENLEINKNNKITEKAGEKIVFENSESNSLHEAVEVVDNNIIKLLLSRDDIDVNSMKHIKKIEGIVNGKLATYSEKGAPIHYSILLNKISSFNELLKNKGIDIDIKYNACKMIDGEVIQDFDVDVEELTEKRGGMFTRQLTIYKKTGTVSDIEDECSIM</sequence>
<accession>A0ABR2GXW5</accession>
<keyword evidence="1" id="KW-0677">Repeat</keyword>
<feature type="repeat" description="ANK" evidence="3">
    <location>
        <begin position="1223"/>
        <end position="1246"/>
    </location>
</feature>
<evidence type="ECO:0000256" key="3">
    <source>
        <dbReference type="PROSITE-ProRule" id="PRU00023"/>
    </source>
</evidence>
<organism evidence="4 5">
    <name type="scientific">Tritrichomonas musculus</name>
    <dbReference type="NCBI Taxonomy" id="1915356"/>
    <lineage>
        <taxon>Eukaryota</taxon>
        <taxon>Metamonada</taxon>
        <taxon>Parabasalia</taxon>
        <taxon>Tritrichomonadida</taxon>
        <taxon>Tritrichomonadidae</taxon>
        <taxon>Tritrichomonas</taxon>
    </lineage>
</organism>
<dbReference type="SMART" id="SM00248">
    <property type="entry name" value="ANK"/>
    <property type="match status" value="28"/>
</dbReference>
<reference evidence="4 5" key="1">
    <citation type="submission" date="2024-04" db="EMBL/GenBank/DDBJ databases">
        <title>Tritrichomonas musculus Genome.</title>
        <authorList>
            <person name="Alves-Ferreira E."/>
            <person name="Grigg M."/>
            <person name="Lorenzi H."/>
            <person name="Galac M."/>
        </authorList>
    </citation>
    <scope>NUCLEOTIDE SEQUENCE [LARGE SCALE GENOMIC DNA]</scope>
    <source>
        <strain evidence="4 5">EAF2021</strain>
    </source>
</reference>
<dbReference type="PANTHER" id="PTHR24198:SF165">
    <property type="entry name" value="ANKYRIN REPEAT-CONTAINING PROTEIN-RELATED"/>
    <property type="match status" value="1"/>
</dbReference>
<dbReference type="Pfam" id="PF12796">
    <property type="entry name" value="Ank_2"/>
    <property type="match status" value="9"/>
</dbReference>
<feature type="repeat" description="ANK" evidence="3">
    <location>
        <begin position="702"/>
        <end position="735"/>
    </location>
</feature>
<dbReference type="PANTHER" id="PTHR24198">
    <property type="entry name" value="ANKYRIN REPEAT AND PROTEIN KINASE DOMAIN-CONTAINING PROTEIN"/>
    <property type="match status" value="1"/>
</dbReference>
<evidence type="ECO:0000256" key="1">
    <source>
        <dbReference type="ARBA" id="ARBA00022737"/>
    </source>
</evidence>
<dbReference type="Proteomes" id="UP001470230">
    <property type="component" value="Unassembled WGS sequence"/>
</dbReference>
<proteinExistence type="predicted"/>
<dbReference type="PROSITE" id="PS50297">
    <property type="entry name" value="ANK_REP_REGION"/>
    <property type="match status" value="3"/>
</dbReference>
<feature type="repeat" description="ANK" evidence="3">
    <location>
        <begin position="369"/>
        <end position="401"/>
    </location>
</feature>
<name>A0ABR2GXW5_9EUKA</name>
<dbReference type="EMBL" id="JAPFFF010000054">
    <property type="protein sequence ID" value="KAK8838774.1"/>
    <property type="molecule type" value="Genomic_DNA"/>
</dbReference>
<evidence type="ECO:0008006" key="6">
    <source>
        <dbReference type="Google" id="ProtNLM"/>
    </source>
</evidence>
<evidence type="ECO:0000313" key="5">
    <source>
        <dbReference type="Proteomes" id="UP001470230"/>
    </source>
</evidence>
<dbReference type="PROSITE" id="PS50088">
    <property type="entry name" value="ANK_REPEAT"/>
    <property type="match status" value="5"/>
</dbReference>
<feature type="repeat" description="ANK" evidence="3">
    <location>
        <begin position="1389"/>
        <end position="1410"/>
    </location>
</feature>